<gene>
    <name evidence="5" type="ORF">GIY23_02930</name>
</gene>
<dbReference type="SUPFAM" id="SSF100950">
    <property type="entry name" value="NagB/RpiA/CoA transferase-like"/>
    <property type="match status" value="1"/>
</dbReference>
<dbReference type="PANTHER" id="PTHR30363:SF44">
    <property type="entry name" value="AGA OPERON TRANSCRIPTIONAL REPRESSOR-RELATED"/>
    <property type="match status" value="1"/>
</dbReference>
<dbReference type="PANTHER" id="PTHR30363">
    <property type="entry name" value="HTH-TYPE TRANSCRIPTIONAL REGULATOR SRLR-RELATED"/>
    <property type="match status" value="1"/>
</dbReference>
<organism evidence="5 6">
    <name type="scientific">Allosaccharopolyspora coralli</name>
    <dbReference type="NCBI Taxonomy" id="2665642"/>
    <lineage>
        <taxon>Bacteria</taxon>
        <taxon>Bacillati</taxon>
        <taxon>Actinomycetota</taxon>
        <taxon>Actinomycetes</taxon>
        <taxon>Pseudonocardiales</taxon>
        <taxon>Pseudonocardiaceae</taxon>
        <taxon>Allosaccharopolyspora</taxon>
    </lineage>
</organism>
<dbReference type="EMBL" id="CP045929">
    <property type="protein sequence ID" value="QGK71996.1"/>
    <property type="molecule type" value="Genomic_DNA"/>
</dbReference>
<dbReference type="GO" id="GO:0003700">
    <property type="term" value="F:DNA-binding transcription factor activity"/>
    <property type="evidence" value="ECO:0007669"/>
    <property type="project" value="InterPro"/>
</dbReference>
<dbReference type="InterPro" id="IPR018356">
    <property type="entry name" value="Tscrpt_reg_HTH_DeoR_CS"/>
</dbReference>
<dbReference type="InterPro" id="IPR036388">
    <property type="entry name" value="WH-like_DNA-bd_sf"/>
</dbReference>
<dbReference type="InterPro" id="IPR001034">
    <property type="entry name" value="DeoR_HTH"/>
</dbReference>
<dbReference type="KEGG" id="sace:GIY23_02930"/>
<accession>A0A5Q3QF39</accession>
<dbReference type="InterPro" id="IPR036390">
    <property type="entry name" value="WH_DNA-bd_sf"/>
</dbReference>
<sequence>MLARQRQEMILDEVRRAGAVQVSNLVLRLGVSDMTIRRDLDALARGGLVEKVYGGATSTLGRSTDEPGFEAKSVRQLAEKEAIARAATEFVRPGTAIGLTAGTTTWTLARFLDDVADLTVVTNSVRVADVLQQRGRTDRTVVLTGGIRTPSDALVGPVAVQSLRSLHLDLVFLGVHGMAAKAGFTTPNLQESETNRAFAEAASRLVVVADHAKWATVGISTIVGFDEVDVLVTDDGLHSDARRMLSEEVHELVVADLDSRGGSA</sequence>
<name>A0A5Q3QF39_9PSEU</name>
<dbReference type="SUPFAM" id="SSF46785">
    <property type="entry name" value="Winged helix' DNA-binding domain"/>
    <property type="match status" value="1"/>
</dbReference>
<reference evidence="6" key="1">
    <citation type="submission" date="2019-11" db="EMBL/GenBank/DDBJ databases">
        <title>The complete genome sequence of Saccharopolyspora sp. E2A.</title>
        <authorList>
            <person name="Zhang G."/>
        </authorList>
    </citation>
    <scope>NUCLEOTIDE SEQUENCE [LARGE SCALE GENOMIC DNA]</scope>
    <source>
        <strain evidence="6">E2A</strain>
    </source>
</reference>
<dbReference type="Pfam" id="PF08220">
    <property type="entry name" value="HTH_DeoR"/>
    <property type="match status" value="1"/>
</dbReference>
<dbReference type="Pfam" id="PF00455">
    <property type="entry name" value="DeoRC"/>
    <property type="match status" value="1"/>
</dbReference>
<feature type="domain" description="HTH deoR-type" evidence="4">
    <location>
        <begin position="3"/>
        <end position="58"/>
    </location>
</feature>
<evidence type="ECO:0000259" key="4">
    <source>
        <dbReference type="PROSITE" id="PS51000"/>
    </source>
</evidence>
<dbReference type="SMART" id="SM00420">
    <property type="entry name" value="HTH_DEOR"/>
    <property type="match status" value="1"/>
</dbReference>
<evidence type="ECO:0000313" key="6">
    <source>
        <dbReference type="Proteomes" id="UP000371041"/>
    </source>
</evidence>
<evidence type="ECO:0000313" key="5">
    <source>
        <dbReference type="EMBL" id="QGK71996.1"/>
    </source>
</evidence>
<dbReference type="InterPro" id="IPR037171">
    <property type="entry name" value="NagB/RpiA_transferase-like"/>
</dbReference>
<dbReference type="SMART" id="SM01134">
    <property type="entry name" value="DeoRC"/>
    <property type="match status" value="1"/>
</dbReference>
<dbReference type="PROSITE" id="PS51000">
    <property type="entry name" value="HTH_DEOR_2"/>
    <property type="match status" value="1"/>
</dbReference>
<dbReference type="PROSITE" id="PS00894">
    <property type="entry name" value="HTH_DEOR_1"/>
    <property type="match status" value="1"/>
</dbReference>
<dbReference type="Gene3D" id="1.10.10.10">
    <property type="entry name" value="Winged helix-like DNA-binding domain superfamily/Winged helix DNA-binding domain"/>
    <property type="match status" value="1"/>
</dbReference>
<evidence type="ECO:0000256" key="1">
    <source>
        <dbReference type="ARBA" id="ARBA00023015"/>
    </source>
</evidence>
<dbReference type="RefSeq" id="WP_154078564.1">
    <property type="nucleotide sequence ID" value="NZ_CP045929.1"/>
</dbReference>
<keyword evidence="6" id="KW-1185">Reference proteome</keyword>
<evidence type="ECO:0000256" key="2">
    <source>
        <dbReference type="ARBA" id="ARBA00023125"/>
    </source>
</evidence>
<dbReference type="InterPro" id="IPR014036">
    <property type="entry name" value="DeoR-like_C"/>
</dbReference>
<evidence type="ECO:0000256" key="3">
    <source>
        <dbReference type="ARBA" id="ARBA00023163"/>
    </source>
</evidence>
<protein>
    <submittedName>
        <fullName evidence="5">DeoR family transcriptional regulator</fullName>
    </submittedName>
</protein>
<keyword evidence="2" id="KW-0238">DNA-binding</keyword>
<dbReference type="InterPro" id="IPR050313">
    <property type="entry name" value="Carb_Metab_HTH_regulators"/>
</dbReference>
<proteinExistence type="predicted"/>
<keyword evidence="1" id="KW-0805">Transcription regulation</keyword>
<dbReference type="AlphaFoldDB" id="A0A5Q3QF39"/>
<dbReference type="GO" id="GO:0003677">
    <property type="term" value="F:DNA binding"/>
    <property type="evidence" value="ECO:0007669"/>
    <property type="project" value="UniProtKB-KW"/>
</dbReference>
<dbReference type="PRINTS" id="PR00037">
    <property type="entry name" value="HTHLACR"/>
</dbReference>
<dbReference type="Gene3D" id="3.40.50.1360">
    <property type="match status" value="1"/>
</dbReference>
<dbReference type="Proteomes" id="UP000371041">
    <property type="component" value="Chromosome"/>
</dbReference>
<keyword evidence="3" id="KW-0804">Transcription</keyword>